<gene>
    <name evidence="1" type="ORF">AHMF7616_01733</name>
</gene>
<dbReference type="RefSeq" id="WP_115372482.1">
    <property type="nucleotide sequence ID" value="NZ_QASA01000001.1"/>
</dbReference>
<comment type="caution">
    <text evidence="1">The sequence shown here is derived from an EMBL/GenBank/DDBJ whole genome shotgun (WGS) entry which is preliminary data.</text>
</comment>
<protein>
    <submittedName>
        <fullName evidence="1">Uncharacterized protein</fullName>
    </submittedName>
</protein>
<dbReference type="Proteomes" id="UP000253919">
    <property type="component" value="Unassembled WGS sequence"/>
</dbReference>
<accession>A0A369QDY2</accession>
<evidence type="ECO:0000313" key="1">
    <source>
        <dbReference type="EMBL" id="RDC63133.1"/>
    </source>
</evidence>
<organism evidence="1 2">
    <name type="scientific">Adhaeribacter pallidiroseus</name>
    <dbReference type="NCBI Taxonomy" id="2072847"/>
    <lineage>
        <taxon>Bacteria</taxon>
        <taxon>Pseudomonadati</taxon>
        <taxon>Bacteroidota</taxon>
        <taxon>Cytophagia</taxon>
        <taxon>Cytophagales</taxon>
        <taxon>Hymenobacteraceae</taxon>
        <taxon>Adhaeribacter</taxon>
    </lineage>
</organism>
<reference evidence="1 2" key="1">
    <citation type="submission" date="2018-04" db="EMBL/GenBank/DDBJ databases">
        <title>Adhaeribacter sp. HMF7616 genome sequencing and assembly.</title>
        <authorList>
            <person name="Kang H."/>
            <person name="Kang J."/>
            <person name="Cha I."/>
            <person name="Kim H."/>
            <person name="Joh K."/>
        </authorList>
    </citation>
    <scope>NUCLEOTIDE SEQUENCE [LARGE SCALE GENOMIC DNA]</scope>
    <source>
        <strain evidence="1 2">HMF7616</strain>
    </source>
</reference>
<keyword evidence="2" id="KW-1185">Reference proteome</keyword>
<sequence>MALQTLLTAKNDTAKVNQLIKYADKLTDCNAKQALLLLLKIVKLSNHLHYPNGTGAALYLLGYVHNARRAWAMCMVT</sequence>
<name>A0A369QDY2_9BACT</name>
<proteinExistence type="predicted"/>
<evidence type="ECO:0000313" key="2">
    <source>
        <dbReference type="Proteomes" id="UP000253919"/>
    </source>
</evidence>
<dbReference type="AlphaFoldDB" id="A0A369QDY2"/>
<dbReference type="EMBL" id="QASA01000001">
    <property type="protein sequence ID" value="RDC63133.1"/>
    <property type="molecule type" value="Genomic_DNA"/>
</dbReference>